<feature type="region of interest" description="Disordered" evidence="1">
    <location>
        <begin position="1"/>
        <end position="21"/>
    </location>
</feature>
<evidence type="ECO:0000313" key="3">
    <source>
        <dbReference type="Proteomes" id="UP000464658"/>
    </source>
</evidence>
<evidence type="ECO:0000256" key="1">
    <source>
        <dbReference type="SAM" id="MobiDB-lite"/>
    </source>
</evidence>
<proteinExistence type="predicted"/>
<sequence>MKHSLSRFFGLGDKEHPERETEIEAEIAEHDTLKEEIQELPVDTIMPNRFQPRTIFFRRKDTRAGHDDSYPWHYPTDCC</sequence>
<accession>A0A5S9MP82</accession>
<reference evidence="2 3" key="1">
    <citation type="submission" date="2019-12" db="EMBL/GenBank/DDBJ databases">
        <title>Full genome sequence of a Bacillus safensis strain isolated from commercially available natto in Indonesia.</title>
        <authorList>
            <person name="Yoshida M."/>
            <person name="Uomi M."/>
            <person name="Waturangi D."/>
            <person name="Ekaputri J.J."/>
            <person name="Setiamarga D.H.E."/>
        </authorList>
    </citation>
    <scope>NUCLEOTIDE SEQUENCE [LARGE SCALE GENOMIC DNA]</scope>
    <source>
        <strain evidence="2 3">IDN1</strain>
    </source>
</reference>
<dbReference type="EMBL" id="AP021906">
    <property type="protein sequence ID" value="BBP93596.1"/>
    <property type="molecule type" value="Genomic_DNA"/>
</dbReference>
<dbReference type="Proteomes" id="UP000464658">
    <property type="component" value="Chromosome"/>
</dbReference>
<name>A0A5S9MP82_BACIA</name>
<gene>
    <name evidence="2" type="ORF">BsIDN1_72140</name>
</gene>
<organism evidence="2 3">
    <name type="scientific">Bacillus safensis</name>
    <dbReference type="NCBI Taxonomy" id="561879"/>
    <lineage>
        <taxon>Bacteria</taxon>
        <taxon>Bacillati</taxon>
        <taxon>Bacillota</taxon>
        <taxon>Bacilli</taxon>
        <taxon>Bacillales</taxon>
        <taxon>Bacillaceae</taxon>
        <taxon>Bacillus</taxon>
    </lineage>
</organism>
<dbReference type="AlphaFoldDB" id="A0A5S9MP82"/>
<evidence type="ECO:0000313" key="2">
    <source>
        <dbReference type="EMBL" id="BBP93596.1"/>
    </source>
</evidence>
<protein>
    <submittedName>
        <fullName evidence="2">Uncharacterized protein</fullName>
    </submittedName>
</protein>
<feature type="compositionally biased region" description="Basic and acidic residues" evidence="1">
    <location>
        <begin position="12"/>
        <end position="21"/>
    </location>
</feature>